<evidence type="ECO:0000256" key="6">
    <source>
        <dbReference type="ARBA" id="ARBA00022741"/>
    </source>
</evidence>
<name>A0A382BYE9_9ZZZZ</name>
<dbReference type="PANTHER" id="PTHR42724">
    <property type="entry name" value="TETRAACYLDISACCHARIDE 4'-KINASE"/>
    <property type="match status" value="1"/>
</dbReference>
<dbReference type="InterPro" id="IPR027417">
    <property type="entry name" value="P-loop_NTPase"/>
</dbReference>
<dbReference type="UniPathway" id="UPA00359">
    <property type="reaction ID" value="UER00482"/>
</dbReference>
<reference evidence="10" key="1">
    <citation type="submission" date="2018-05" db="EMBL/GenBank/DDBJ databases">
        <authorList>
            <person name="Lanie J.A."/>
            <person name="Ng W.-L."/>
            <person name="Kazmierczak K.M."/>
            <person name="Andrzejewski T.M."/>
            <person name="Davidsen T.M."/>
            <person name="Wayne K.J."/>
            <person name="Tettelin H."/>
            <person name="Glass J.I."/>
            <person name="Rusch D."/>
            <person name="Podicherti R."/>
            <person name="Tsui H.-C.T."/>
            <person name="Winkler M.E."/>
        </authorList>
    </citation>
    <scope>NUCLEOTIDE SEQUENCE</scope>
</reference>
<dbReference type="SUPFAM" id="SSF52540">
    <property type="entry name" value="P-loop containing nucleoside triphosphate hydrolases"/>
    <property type="match status" value="1"/>
</dbReference>
<evidence type="ECO:0000256" key="1">
    <source>
        <dbReference type="ARBA" id="ARBA00004870"/>
    </source>
</evidence>
<keyword evidence="5" id="KW-0808">Transferase</keyword>
<sequence length="310" mass="33906">MWPLAGIYRVAMEIRRLQYRLGLKPVVTLPVPVIIVGNITVGGTGKTPLVIWLASELKMRGYRVGIVSRGYGGNATDWPQQVWSTSDPLQVGDEPVLLARATDCPVAVGPDRVAAAQMLLATERVDVVVTDDGLQHYKLNRTMEIVVVDGKRGLGNGLFLPAGPLREPKSRIDDVDAVVVNGGNWGQDGVFRAQAEAQRLYQVAGPGQKSLGEFRDTKVHAVAGIANPTRFFDLLEKAGINVLPHPLPDHAKLDATSLDFGDSLPIMMTEKDAVKCQSFTHENMWCVPIKLTFDARHGDRLMQRVLTNLT</sequence>
<keyword evidence="8" id="KW-0067">ATP-binding</keyword>
<evidence type="ECO:0000256" key="2">
    <source>
        <dbReference type="ARBA" id="ARBA00012071"/>
    </source>
</evidence>
<protein>
    <recommendedName>
        <fullName evidence="2">tetraacyldisaccharide 4'-kinase</fullName>
        <ecNumber evidence="2">2.7.1.130</ecNumber>
    </recommendedName>
</protein>
<dbReference type="NCBIfam" id="TIGR00682">
    <property type="entry name" value="lpxK"/>
    <property type="match status" value="1"/>
</dbReference>
<organism evidence="10">
    <name type="scientific">marine metagenome</name>
    <dbReference type="NCBI Taxonomy" id="408172"/>
    <lineage>
        <taxon>unclassified sequences</taxon>
        <taxon>metagenomes</taxon>
        <taxon>ecological metagenomes</taxon>
    </lineage>
</organism>
<evidence type="ECO:0000256" key="4">
    <source>
        <dbReference type="ARBA" id="ARBA00022556"/>
    </source>
</evidence>
<evidence type="ECO:0000256" key="5">
    <source>
        <dbReference type="ARBA" id="ARBA00022679"/>
    </source>
</evidence>
<proteinExistence type="inferred from homology"/>
<evidence type="ECO:0000256" key="3">
    <source>
        <dbReference type="ARBA" id="ARBA00022516"/>
    </source>
</evidence>
<dbReference type="GO" id="GO:0009245">
    <property type="term" value="P:lipid A biosynthetic process"/>
    <property type="evidence" value="ECO:0007669"/>
    <property type="project" value="UniProtKB-KW"/>
</dbReference>
<dbReference type="Pfam" id="PF02606">
    <property type="entry name" value="LpxK"/>
    <property type="match status" value="1"/>
</dbReference>
<keyword evidence="3" id="KW-0444">Lipid biosynthesis</keyword>
<dbReference type="GO" id="GO:0005886">
    <property type="term" value="C:plasma membrane"/>
    <property type="evidence" value="ECO:0007669"/>
    <property type="project" value="TreeGrafter"/>
</dbReference>
<dbReference type="AlphaFoldDB" id="A0A382BYE9"/>
<dbReference type="GO" id="GO:0009029">
    <property type="term" value="F:lipid-A 4'-kinase activity"/>
    <property type="evidence" value="ECO:0007669"/>
    <property type="project" value="UniProtKB-EC"/>
</dbReference>
<keyword evidence="7" id="KW-0418">Kinase</keyword>
<evidence type="ECO:0000256" key="9">
    <source>
        <dbReference type="ARBA" id="ARBA00023098"/>
    </source>
</evidence>
<dbReference type="GO" id="GO:0005524">
    <property type="term" value="F:ATP binding"/>
    <property type="evidence" value="ECO:0007669"/>
    <property type="project" value="UniProtKB-KW"/>
</dbReference>
<accession>A0A382BYE9</accession>
<dbReference type="GO" id="GO:0009244">
    <property type="term" value="P:lipopolysaccharide core region biosynthetic process"/>
    <property type="evidence" value="ECO:0007669"/>
    <property type="project" value="TreeGrafter"/>
</dbReference>
<evidence type="ECO:0000256" key="7">
    <source>
        <dbReference type="ARBA" id="ARBA00022777"/>
    </source>
</evidence>
<dbReference type="HAMAP" id="MF_00409">
    <property type="entry name" value="LpxK"/>
    <property type="match status" value="1"/>
</dbReference>
<keyword evidence="9" id="KW-0443">Lipid metabolism</keyword>
<dbReference type="PANTHER" id="PTHR42724:SF1">
    <property type="entry name" value="TETRAACYLDISACCHARIDE 4'-KINASE, MITOCHONDRIAL-RELATED"/>
    <property type="match status" value="1"/>
</dbReference>
<keyword evidence="6" id="KW-0547">Nucleotide-binding</keyword>
<evidence type="ECO:0000256" key="8">
    <source>
        <dbReference type="ARBA" id="ARBA00022840"/>
    </source>
</evidence>
<gene>
    <name evidence="10" type="ORF">METZ01_LOCUS171071</name>
</gene>
<evidence type="ECO:0000313" key="10">
    <source>
        <dbReference type="EMBL" id="SVB18217.1"/>
    </source>
</evidence>
<keyword evidence="4" id="KW-0441">Lipid A biosynthesis</keyword>
<dbReference type="EMBL" id="UINC01031723">
    <property type="protein sequence ID" value="SVB18217.1"/>
    <property type="molecule type" value="Genomic_DNA"/>
</dbReference>
<dbReference type="Gene3D" id="3.40.50.300">
    <property type="entry name" value="P-loop containing nucleotide triphosphate hydrolases"/>
    <property type="match status" value="1"/>
</dbReference>
<dbReference type="InterPro" id="IPR003758">
    <property type="entry name" value="LpxK"/>
</dbReference>
<dbReference type="EC" id="2.7.1.130" evidence="2"/>
<comment type="pathway">
    <text evidence="1">Glycolipid biosynthesis; lipid IV(A) biosynthesis; lipid IV(A) from (3R)-3-hydroxytetradecanoyl-[acyl-carrier-protein] and UDP-N-acetyl-alpha-D-glucosamine: step 6/6.</text>
</comment>